<reference evidence="2 3" key="1">
    <citation type="journal article" date="2018" name="Plant J.">
        <title>Genome sequences of Chlorella sorokiniana UTEX 1602 and Micractinium conductrix SAG 241.80: implications to maltose excretion by a green alga.</title>
        <authorList>
            <person name="Arriola M.B."/>
            <person name="Velmurugan N."/>
            <person name="Zhang Y."/>
            <person name="Plunkett M.H."/>
            <person name="Hondzo H."/>
            <person name="Barney B.M."/>
        </authorList>
    </citation>
    <scope>NUCLEOTIDE SEQUENCE [LARGE SCALE GENOMIC DNA]</scope>
    <source>
        <strain evidence="2 3">SAG 241.80</strain>
    </source>
</reference>
<gene>
    <name evidence="2" type="ORF">C2E20_6602</name>
</gene>
<protein>
    <submittedName>
        <fullName evidence="2">Peptide synthetase</fullName>
    </submittedName>
</protein>
<comment type="caution">
    <text evidence="2">The sequence shown here is derived from an EMBL/GenBank/DDBJ whole genome shotgun (WGS) entry which is preliminary data.</text>
</comment>
<dbReference type="EMBL" id="LHPF02000023">
    <property type="protein sequence ID" value="PSC69921.1"/>
    <property type="molecule type" value="Genomic_DNA"/>
</dbReference>
<evidence type="ECO:0000313" key="3">
    <source>
        <dbReference type="Proteomes" id="UP000239649"/>
    </source>
</evidence>
<feature type="compositionally biased region" description="Low complexity" evidence="1">
    <location>
        <begin position="42"/>
        <end position="51"/>
    </location>
</feature>
<name>A0A2P6V759_9CHLO</name>
<organism evidence="2 3">
    <name type="scientific">Micractinium conductrix</name>
    <dbReference type="NCBI Taxonomy" id="554055"/>
    <lineage>
        <taxon>Eukaryota</taxon>
        <taxon>Viridiplantae</taxon>
        <taxon>Chlorophyta</taxon>
        <taxon>core chlorophytes</taxon>
        <taxon>Trebouxiophyceae</taxon>
        <taxon>Chlorellales</taxon>
        <taxon>Chlorellaceae</taxon>
        <taxon>Chlorella clade</taxon>
        <taxon>Micractinium</taxon>
    </lineage>
</organism>
<keyword evidence="3" id="KW-1185">Reference proteome</keyword>
<dbReference type="AlphaFoldDB" id="A0A2P6V759"/>
<dbReference type="Proteomes" id="UP000239649">
    <property type="component" value="Unassembled WGS sequence"/>
</dbReference>
<proteinExistence type="predicted"/>
<sequence length="79" mass="8240">MAALACQLRGPVMEGIEHCLDDEPELQELFMGSDLQAPPAVPKTAAPAAAAPAPPPVDTGRIQIQRCSSDGLREALMSS</sequence>
<feature type="region of interest" description="Disordered" evidence="1">
    <location>
        <begin position="37"/>
        <end position="61"/>
    </location>
</feature>
<evidence type="ECO:0000313" key="2">
    <source>
        <dbReference type="EMBL" id="PSC69921.1"/>
    </source>
</evidence>
<evidence type="ECO:0000256" key="1">
    <source>
        <dbReference type="SAM" id="MobiDB-lite"/>
    </source>
</evidence>
<accession>A0A2P6V759</accession>